<evidence type="ECO:0000259" key="3">
    <source>
        <dbReference type="Pfam" id="PF13472"/>
    </source>
</evidence>
<feature type="region of interest" description="Disordered" evidence="1">
    <location>
        <begin position="42"/>
        <end position="81"/>
    </location>
</feature>
<dbReference type="InterPro" id="IPR013830">
    <property type="entry name" value="SGNH_hydro"/>
</dbReference>
<protein>
    <recommendedName>
        <fullName evidence="3">SGNH hydrolase-type esterase domain-containing protein</fullName>
    </recommendedName>
</protein>
<proteinExistence type="predicted"/>
<feature type="domain" description="SGNH hydrolase-type esterase" evidence="3">
    <location>
        <begin position="174"/>
        <end position="321"/>
    </location>
</feature>
<name>A0A645BMI7_9ZZZZ</name>
<dbReference type="SUPFAM" id="SSF52266">
    <property type="entry name" value="SGNH hydrolase"/>
    <property type="match status" value="1"/>
</dbReference>
<evidence type="ECO:0000256" key="1">
    <source>
        <dbReference type="SAM" id="MobiDB-lite"/>
    </source>
</evidence>
<keyword evidence="2" id="KW-0472">Membrane</keyword>
<comment type="caution">
    <text evidence="4">The sequence shown here is derived from an EMBL/GenBank/DDBJ whole genome shotgun (WGS) entry which is preliminary data.</text>
</comment>
<dbReference type="Pfam" id="PF13472">
    <property type="entry name" value="Lipase_GDSL_2"/>
    <property type="match status" value="1"/>
</dbReference>
<dbReference type="InterPro" id="IPR036514">
    <property type="entry name" value="SGNH_hydro_sf"/>
</dbReference>
<keyword evidence="2" id="KW-0812">Transmembrane</keyword>
<accession>A0A645BMI7</accession>
<reference evidence="4" key="1">
    <citation type="submission" date="2019-08" db="EMBL/GenBank/DDBJ databases">
        <authorList>
            <person name="Kucharzyk K."/>
            <person name="Murdoch R.W."/>
            <person name="Higgins S."/>
            <person name="Loffler F."/>
        </authorList>
    </citation>
    <scope>NUCLEOTIDE SEQUENCE</scope>
</reference>
<evidence type="ECO:0000256" key="2">
    <source>
        <dbReference type="SAM" id="Phobius"/>
    </source>
</evidence>
<feature type="transmembrane region" description="Helical" evidence="2">
    <location>
        <begin position="12"/>
        <end position="36"/>
    </location>
</feature>
<organism evidence="4">
    <name type="scientific">bioreactor metagenome</name>
    <dbReference type="NCBI Taxonomy" id="1076179"/>
    <lineage>
        <taxon>unclassified sequences</taxon>
        <taxon>metagenomes</taxon>
        <taxon>ecological metagenomes</taxon>
    </lineage>
</organism>
<feature type="compositionally biased region" description="Polar residues" evidence="1">
    <location>
        <begin position="55"/>
        <end position="73"/>
    </location>
</feature>
<sequence>MQKKRKYKRRSSANAPLIAAVAILCVTLIALTFVYISMNRKPSETGSTGTGTGTNQQKTADTTPETGKQQPTTEYIPPVTADPVVPTTEQNTTAQQTATHKPAEIDDIIAIADSLNIDVNDLSGFSLDGLYPGTILKKTEDAGELYQSETIFVGDSVTLALSYWKYHPKEKVYYFETATPYTVLNNKLVKKDDGTLITFTEEMKNVAPRRIVITIGTNATSISDKTFIKYYGDLIDALREACPDTELIINSIPPLTAYCDENPNYKVFKNFRINRMNLLLVGLAAYKDVPFMNLAEEFKDEAGQLKKAYSSDDTCHVNQSGCDAWLKYFREHSTIAQ</sequence>
<dbReference type="AlphaFoldDB" id="A0A645BMI7"/>
<dbReference type="EMBL" id="VSSQ01020693">
    <property type="protein sequence ID" value="MPM65751.1"/>
    <property type="molecule type" value="Genomic_DNA"/>
</dbReference>
<dbReference type="Gene3D" id="3.40.50.1110">
    <property type="entry name" value="SGNH hydrolase"/>
    <property type="match status" value="1"/>
</dbReference>
<gene>
    <name evidence="4" type="ORF">SDC9_112652</name>
</gene>
<keyword evidence="2" id="KW-1133">Transmembrane helix</keyword>
<evidence type="ECO:0000313" key="4">
    <source>
        <dbReference type="EMBL" id="MPM65751.1"/>
    </source>
</evidence>